<feature type="signal peptide" evidence="1">
    <location>
        <begin position="1"/>
        <end position="17"/>
    </location>
</feature>
<dbReference type="AlphaFoldDB" id="A0A803QF12"/>
<dbReference type="EnsemblPlants" id="evm.model.09.1621">
    <property type="protein sequence ID" value="cds.evm.model.09.1621"/>
    <property type="gene ID" value="evm.TU.09.1621"/>
</dbReference>
<reference evidence="2" key="1">
    <citation type="submission" date="2018-11" db="EMBL/GenBank/DDBJ databases">
        <authorList>
            <person name="Grassa J C."/>
        </authorList>
    </citation>
    <scope>NUCLEOTIDE SEQUENCE [LARGE SCALE GENOMIC DNA]</scope>
</reference>
<dbReference type="Proteomes" id="UP000596661">
    <property type="component" value="Chromosome 9"/>
</dbReference>
<feature type="chain" id="PRO_5031333615" description="Secreted protein" evidence="1">
    <location>
        <begin position="18"/>
        <end position="104"/>
    </location>
</feature>
<dbReference type="EMBL" id="UZAU01000772">
    <property type="status" value="NOT_ANNOTATED_CDS"/>
    <property type="molecule type" value="Genomic_DNA"/>
</dbReference>
<evidence type="ECO:0000313" key="2">
    <source>
        <dbReference type="EnsemblPlants" id="cds.evm.model.09.1621"/>
    </source>
</evidence>
<organism evidence="2 3">
    <name type="scientific">Cannabis sativa</name>
    <name type="common">Hemp</name>
    <name type="synonym">Marijuana</name>
    <dbReference type="NCBI Taxonomy" id="3483"/>
    <lineage>
        <taxon>Eukaryota</taxon>
        <taxon>Viridiplantae</taxon>
        <taxon>Streptophyta</taxon>
        <taxon>Embryophyta</taxon>
        <taxon>Tracheophyta</taxon>
        <taxon>Spermatophyta</taxon>
        <taxon>Magnoliopsida</taxon>
        <taxon>eudicotyledons</taxon>
        <taxon>Gunneridae</taxon>
        <taxon>Pentapetalae</taxon>
        <taxon>rosids</taxon>
        <taxon>fabids</taxon>
        <taxon>Rosales</taxon>
        <taxon>Cannabaceae</taxon>
        <taxon>Cannabis</taxon>
    </lineage>
</organism>
<keyword evidence="1" id="KW-0732">Signal</keyword>
<dbReference type="Gramene" id="evm.model.09.1621">
    <property type="protein sequence ID" value="cds.evm.model.09.1621"/>
    <property type="gene ID" value="evm.TU.09.1621"/>
</dbReference>
<proteinExistence type="predicted"/>
<evidence type="ECO:0000256" key="1">
    <source>
        <dbReference type="SAM" id="SignalP"/>
    </source>
</evidence>
<protein>
    <recommendedName>
        <fullName evidence="4">Secreted protein</fullName>
    </recommendedName>
</protein>
<accession>A0A803QF12</accession>
<name>A0A803QF12_CANSA</name>
<sequence length="104" mass="10890">MILKGQVCLMCLRVAGAGGGLSPCTIIGCQVVPSCRCSGCNVRGCRQHVSTTCTMLPPSHTENVTVLGLVPLRVQALSFDSFLNGLLLDSPFTSHFSHSLTGLA</sequence>
<evidence type="ECO:0008006" key="4">
    <source>
        <dbReference type="Google" id="ProtNLM"/>
    </source>
</evidence>
<dbReference type="PROSITE" id="PS51257">
    <property type="entry name" value="PROKAR_LIPOPROTEIN"/>
    <property type="match status" value="1"/>
</dbReference>
<evidence type="ECO:0000313" key="3">
    <source>
        <dbReference type="Proteomes" id="UP000596661"/>
    </source>
</evidence>
<reference evidence="2" key="2">
    <citation type="submission" date="2021-03" db="UniProtKB">
        <authorList>
            <consortium name="EnsemblPlants"/>
        </authorList>
    </citation>
    <scope>IDENTIFICATION</scope>
</reference>
<keyword evidence="3" id="KW-1185">Reference proteome</keyword>